<sequence>MTEMQRVVIVGAGVAGLRAAERLRELDYDGEIVIIGDEPRWPYHRPLVSKDLLAGSDRPADLTLQRHVDTGARWRLGTRAERLETLRKVVSLPGGEEIKYDGLIIATGVEPRHLKGVPRHSPRVHTLRTVDEAMAVKRTISDSDLPIVVLGTGYIGCDVAASARKMGRDVTMLGRSRFPLRNLGNDVASAVDKLHRKHRVRMAMGTDIQNWVTADDSIAMHTTDGQLLVAGTVVLAIGSVPAVEWLRGSGLVLEDGVLCESTLFAAGAQDVVVAGDCGRWPNLRFDETPRRVEHWINAVEMGRHAAENLLAGRDKATPFTPIPRVWSGQYGVRLQIAGVPSLGTDTVHLSDGVPGTPGVTGYVRNGKLVGVCGWDTPRAMIKWTEELHNLLPAPEETRKRPVAPAPAKAVARPPAPPVRESTPTAPVVQRSMPVPIPAMAGAPTAAEMTLVQTPIRAQALAGSRPGMDTKSAPRSGTAAGMYPVAGPRSGSTTGSYPGARSRSDSTTGPRPLAAAGNGTATGMRPVGSSGSGTATGMRPLAASGNGTAAGSRPLAASGNGTATGMRPVDRSGNGTMSGLRPAAAPGNGVASRQFATSGPRQGSDSGPRQSARPGSAMVPAMASLSTPRPPAAHGPVPSRIPPALAGRHAKPAGPPPARQPMNSMPMTRPEIVEMTTPVPPVRDDHRLPDTASIPILSAPNLSLSNLAVPKIPVPDTPAAAMRPAPPPARQRRADAGGALPPLPPPLPGQHPSFPNMRPVPRPQDHPSFQHMPPVPPPNGRYQEHPSFPNMQAVPRPTGRYQEHPSFPSMQPVDRAIRGFG</sequence>
<reference evidence="7 8" key="1">
    <citation type="submission" date="2019-03" db="EMBL/GenBank/DDBJ databases">
        <title>Genomic Encyclopedia of Type Strains, Phase IV (KMG-IV): sequencing the most valuable type-strain genomes for metagenomic binning, comparative biology and taxonomic classification.</title>
        <authorList>
            <person name="Goeker M."/>
        </authorList>
    </citation>
    <scope>NUCLEOTIDE SEQUENCE [LARGE SCALE GENOMIC DNA]</scope>
    <source>
        <strain evidence="7 8">DSM 45934</strain>
    </source>
</reference>
<dbReference type="PANTHER" id="PTHR43557">
    <property type="entry name" value="APOPTOSIS-INDUCING FACTOR 1"/>
    <property type="match status" value="1"/>
</dbReference>
<accession>A0A4R2JZ61</accession>
<keyword evidence="4" id="KW-0560">Oxidoreductase</keyword>
<comment type="caution">
    <text evidence="7">The sequence shown here is derived from an EMBL/GenBank/DDBJ whole genome shotgun (WGS) entry which is preliminary data.</text>
</comment>
<dbReference type="SUPFAM" id="SSF51905">
    <property type="entry name" value="FAD/NAD(P)-binding domain"/>
    <property type="match status" value="2"/>
</dbReference>
<dbReference type="InterPro" id="IPR016156">
    <property type="entry name" value="FAD/NAD-linked_Rdtase_dimer_sf"/>
</dbReference>
<feature type="domain" description="FAD/NAD(P)-binding" evidence="6">
    <location>
        <begin position="6"/>
        <end position="302"/>
    </location>
</feature>
<evidence type="ECO:0000256" key="4">
    <source>
        <dbReference type="ARBA" id="ARBA00023002"/>
    </source>
</evidence>
<evidence type="ECO:0000259" key="6">
    <source>
        <dbReference type="Pfam" id="PF07992"/>
    </source>
</evidence>
<dbReference type="Pfam" id="PF07992">
    <property type="entry name" value="Pyr_redox_2"/>
    <property type="match status" value="1"/>
</dbReference>
<name>A0A4R2JZ61_9PSEU</name>
<dbReference type="InterPro" id="IPR023753">
    <property type="entry name" value="FAD/NAD-binding_dom"/>
</dbReference>
<dbReference type="InterPro" id="IPR050446">
    <property type="entry name" value="FAD-oxidoreductase/Apoptosis"/>
</dbReference>
<evidence type="ECO:0000256" key="5">
    <source>
        <dbReference type="SAM" id="MobiDB-lite"/>
    </source>
</evidence>
<dbReference type="EMBL" id="SLWS01000002">
    <property type="protein sequence ID" value="TCO62579.1"/>
    <property type="molecule type" value="Genomic_DNA"/>
</dbReference>
<dbReference type="InterPro" id="IPR036188">
    <property type="entry name" value="FAD/NAD-bd_sf"/>
</dbReference>
<keyword evidence="2" id="KW-0285">Flavoprotein</keyword>
<dbReference type="Gene3D" id="3.30.390.30">
    <property type="match status" value="1"/>
</dbReference>
<organism evidence="7 8">
    <name type="scientific">Actinocrispum wychmicini</name>
    <dbReference type="NCBI Taxonomy" id="1213861"/>
    <lineage>
        <taxon>Bacteria</taxon>
        <taxon>Bacillati</taxon>
        <taxon>Actinomycetota</taxon>
        <taxon>Actinomycetes</taxon>
        <taxon>Pseudonocardiales</taxon>
        <taxon>Pseudonocardiaceae</taxon>
        <taxon>Actinocrispum</taxon>
    </lineage>
</organism>
<feature type="region of interest" description="Disordered" evidence="5">
    <location>
        <begin position="461"/>
        <end position="664"/>
    </location>
</feature>
<gene>
    <name evidence="7" type="ORF">EV192_102718</name>
</gene>
<keyword evidence="8" id="KW-1185">Reference proteome</keyword>
<protein>
    <submittedName>
        <fullName evidence="7">NADPH-dependent 2,4-dienoyl-CoA reductase/sulfur reductase-like enzyme</fullName>
    </submittedName>
</protein>
<dbReference type="RefSeq" id="WP_132114447.1">
    <property type="nucleotide sequence ID" value="NZ_SLWS01000002.1"/>
</dbReference>
<dbReference type="Gene3D" id="3.50.50.60">
    <property type="entry name" value="FAD/NAD(P)-binding domain"/>
    <property type="match status" value="2"/>
</dbReference>
<dbReference type="PRINTS" id="PR00368">
    <property type="entry name" value="FADPNR"/>
</dbReference>
<feature type="region of interest" description="Disordered" evidence="5">
    <location>
        <begin position="714"/>
        <end position="820"/>
    </location>
</feature>
<dbReference type="PANTHER" id="PTHR43557:SF2">
    <property type="entry name" value="RIESKE DOMAIN-CONTAINING PROTEIN-RELATED"/>
    <property type="match status" value="1"/>
</dbReference>
<feature type="compositionally biased region" description="Polar residues" evidence="5">
    <location>
        <begin position="593"/>
        <end position="608"/>
    </location>
</feature>
<evidence type="ECO:0000313" key="7">
    <source>
        <dbReference type="EMBL" id="TCO62579.1"/>
    </source>
</evidence>
<dbReference type="Proteomes" id="UP000295680">
    <property type="component" value="Unassembled WGS sequence"/>
</dbReference>
<dbReference type="OrthoDB" id="4475657at2"/>
<dbReference type="GO" id="GO:0005737">
    <property type="term" value="C:cytoplasm"/>
    <property type="evidence" value="ECO:0007669"/>
    <property type="project" value="TreeGrafter"/>
</dbReference>
<dbReference type="SUPFAM" id="SSF55424">
    <property type="entry name" value="FAD/NAD-linked reductases, dimerisation (C-terminal) domain"/>
    <property type="match status" value="1"/>
</dbReference>
<comment type="cofactor">
    <cofactor evidence="1">
        <name>FAD</name>
        <dbReference type="ChEBI" id="CHEBI:57692"/>
    </cofactor>
</comment>
<dbReference type="AlphaFoldDB" id="A0A4R2JZ61"/>
<proteinExistence type="predicted"/>
<evidence type="ECO:0000256" key="3">
    <source>
        <dbReference type="ARBA" id="ARBA00022827"/>
    </source>
</evidence>
<dbReference type="PRINTS" id="PR00411">
    <property type="entry name" value="PNDRDTASEI"/>
</dbReference>
<feature type="region of interest" description="Disordered" evidence="5">
    <location>
        <begin position="394"/>
        <end position="426"/>
    </location>
</feature>
<evidence type="ECO:0000313" key="8">
    <source>
        <dbReference type="Proteomes" id="UP000295680"/>
    </source>
</evidence>
<keyword evidence="3" id="KW-0274">FAD</keyword>
<dbReference type="GO" id="GO:0016651">
    <property type="term" value="F:oxidoreductase activity, acting on NAD(P)H"/>
    <property type="evidence" value="ECO:0007669"/>
    <property type="project" value="TreeGrafter"/>
</dbReference>
<evidence type="ECO:0000256" key="2">
    <source>
        <dbReference type="ARBA" id="ARBA00022630"/>
    </source>
</evidence>
<evidence type="ECO:0000256" key="1">
    <source>
        <dbReference type="ARBA" id="ARBA00001974"/>
    </source>
</evidence>